<gene>
    <name evidence="3" type="ORF">GGI59_003240</name>
</gene>
<dbReference type="Pfam" id="PF07859">
    <property type="entry name" value="Abhydrolase_3"/>
    <property type="match status" value="1"/>
</dbReference>
<evidence type="ECO:0000313" key="3">
    <source>
        <dbReference type="EMBL" id="MBB5561564.1"/>
    </source>
</evidence>
<dbReference type="PANTHER" id="PTHR48081">
    <property type="entry name" value="AB HYDROLASE SUPERFAMILY PROTEIN C4A8.06C"/>
    <property type="match status" value="1"/>
</dbReference>
<dbReference type="InterPro" id="IPR050300">
    <property type="entry name" value="GDXG_lipolytic_enzyme"/>
</dbReference>
<sequence length="328" mass="35692">MNEAVPGNAVGKHPCFTRHELARARGLNTVLNVLPRYHTDRRWNAKAVQVTVRAVQFLGSLGLPRHSDIAHRAILADGRRVGLRLILPKGIPRGLYVHFHGGAWVMGNARLDDRITRPIAQNCRVLVAGVDFHNAVDDRLDITLEDCRAAIDWVVEHLSELQVERIILGGESSGAHLAAETLLHLRERGRAGIVAGFISVCGAFDLTGSKSLRRSTGRSLVIDGPAALRNLRRLTPSLSGREAEGPLFADLSGLPPALLIAGALDPIVDDSLSMARQWQQQSGNADCVVFPHAPHGFNRFPTRLAARANGLVRSWISQSCEDDESGDD</sequence>
<dbReference type="EMBL" id="JACHBC010000006">
    <property type="protein sequence ID" value="MBB5561564.1"/>
    <property type="molecule type" value="Genomic_DNA"/>
</dbReference>
<dbReference type="SUPFAM" id="SSF53474">
    <property type="entry name" value="alpha/beta-Hydrolases"/>
    <property type="match status" value="1"/>
</dbReference>
<keyword evidence="4" id="KW-1185">Reference proteome</keyword>
<dbReference type="AlphaFoldDB" id="A0A7W8UQ53"/>
<feature type="domain" description="Alpha/beta hydrolase fold-3" evidence="2">
    <location>
        <begin position="97"/>
        <end position="297"/>
    </location>
</feature>
<dbReference type="Proteomes" id="UP000528824">
    <property type="component" value="Unassembled WGS sequence"/>
</dbReference>
<dbReference type="InterPro" id="IPR013094">
    <property type="entry name" value="AB_hydrolase_3"/>
</dbReference>
<name>A0A7W8UQ53_9HYPH</name>
<reference evidence="3 4" key="1">
    <citation type="submission" date="2020-08" db="EMBL/GenBank/DDBJ databases">
        <title>Genomic Encyclopedia of Type Strains, Phase IV (KMG-V): Genome sequencing to study the core and pangenomes of soil and plant-associated prokaryotes.</title>
        <authorList>
            <person name="Whitman W."/>
        </authorList>
    </citation>
    <scope>NUCLEOTIDE SEQUENCE [LARGE SCALE GENOMIC DNA]</scope>
    <source>
        <strain evidence="3 4">SEMIA 4034</strain>
    </source>
</reference>
<evidence type="ECO:0000256" key="1">
    <source>
        <dbReference type="ARBA" id="ARBA00022801"/>
    </source>
</evidence>
<keyword evidence="1" id="KW-0378">Hydrolase</keyword>
<organism evidence="3 4">
    <name type="scientific">Rhizobium lentis</name>
    <dbReference type="NCBI Taxonomy" id="1138194"/>
    <lineage>
        <taxon>Bacteria</taxon>
        <taxon>Pseudomonadati</taxon>
        <taxon>Pseudomonadota</taxon>
        <taxon>Alphaproteobacteria</taxon>
        <taxon>Hyphomicrobiales</taxon>
        <taxon>Rhizobiaceae</taxon>
        <taxon>Rhizobium/Agrobacterium group</taxon>
        <taxon>Rhizobium</taxon>
    </lineage>
</organism>
<evidence type="ECO:0000259" key="2">
    <source>
        <dbReference type="Pfam" id="PF07859"/>
    </source>
</evidence>
<dbReference type="RefSeq" id="WP_312863467.1">
    <property type="nucleotide sequence ID" value="NZ_JACHBB010000006.1"/>
</dbReference>
<comment type="caution">
    <text evidence="3">The sequence shown here is derived from an EMBL/GenBank/DDBJ whole genome shotgun (WGS) entry which is preliminary data.</text>
</comment>
<dbReference type="GO" id="GO:0016787">
    <property type="term" value="F:hydrolase activity"/>
    <property type="evidence" value="ECO:0007669"/>
    <property type="project" value="UniProtKB-KW"/>
</dbReference>
<accession>A0A7W8UQ53</accession>
<evidence type="ECO:0000313" key="4">
    <source>
        <dbReference type="Proteomes" id="UP000528824"/>
    </source>
</evidence>
<dbReference type="Gene3D" id="3.40.50.1820">
    <property type="entry name" value="alpha/beta hydrolase"/>
    <property type="match status" value="1"/>
</dbReference>
<dbReference type="InterPro" id="IPR029058">
    <property type="entry name" value="AB_hydrolase_fold"/>
</dbReference>
<proteinExistence type="predicted"/>
<protein>
    <submittedName>
        <fullName evidence="3">Acetyl esterase/lipase</fullName>
    </submittedName>
</protein>